<dbReference type="PANTHER" id="PTHR30086:SF20">
    <property type="entry name" value="ARGININE EXPORTER PROTEIN ARGO-RELATED"/>
    <property type="match status" value="1"/>
</dbReference>
<dbReference type="GO" id="GO:0015171">
    <property type="term" value="F:amino acid transmembrane transporter activity"/>
    <property type="evidence" value="ECO:0007669"/>
    <property type="project" value="TreeGrafter"/>
</dbReference>
<comment type="caution">
    <text evidence="7">The sequence shown here is derived from an EMBL/GenBank/DDBJ whole genome shotgun (WGS) entry which is preliminary data.</text>
</comment>
<keyword evidence="8" id="KW-1185">Reference proteome</keyword>
<keyword evidence="4 6" id="KW-1133">Transmembrane helix</keyword>
<sequence>MPMPEHLLVFVLASAVIVVLPGPDFVLVTRNTLAHGHGSGMATGLGSTTGIAAYTLLAAAGLTVMIAASPVALVVLRFAGAAYLVYLGAAVLLRLWRGWRRGDLAELAPGAESGRGGSPFTQGLLNNLLNPKPLAFFLTFLPQFVAPDAAAAPQIMLLGAIVIAIALMWWAVYVFAISHLSELLRRRRVRQGIELTSGMALTAFGVALAVAA</sequence>
<dbReference type="EMBL" id="BSQG01000005">
    <property type="protein sequence ID" value="GLU48904.1"/>
    <property type="molecule type" value="Genomic_DNA"/>
</dbReference>
<proteinExistence type="predicted"/>
<feature type="transmembrane region" description="Helical" evidence="6">
    <location>
        <begin position="155"/>
        <end position="180"/>
    </location>
</feature>
<organism evidence="7 8">
    <name type="scientific">Nocardiopsis ansamitocini</name>
    <dbReference type="NCBI Taxonomy" id="1670832"/>
    <lineage>
        <taxon>Bacteria</taxon>
        <taxon>Bacillati</taxon>
        <taxon>Actinomycetota</taxon>
        <taxon>Actinomycetes</taxon>
        <taxon>Streptosporangiales</taxon>
        <taxon>Nocardiopsidaceae</taxon>
        <taxon>Nocardiopsis</taxon>
    </lineage>
</organism>
<feature type="transmembrane region" description="Helical" evidence="6">
    <location>
        <begin position="192"/>
        <end position="211"/>
    </location>
</feature>
<evidence type="ECO:0000256" key="4">
    <source>
        <dbReference type="ARBA" id="ARBA00022989"/>
    </source>
</evidence>
<evidence type="ECO:0000256" key="1">
    <source>
        <dbReference type="ARBA" id="ARBA00004651"/>
    </source>
</evidence>
<evidence type="ECO:0000256" key="6">
    <source>
        <dbReference type="SAM" id="Phobius"/>
    </source>
</evidence>
<comment type="subcellular location">
    <subcellularLocation>
        <location evidence="1">Cell membrane</location>
        <topology evidence="1">Multi-pass membrane protein</topology>
    </subcellularLocation>
</comment>
<evidence type="ECO:0000256" key="5">
    <source>
        <dbReference type="ARBA" id="ARBA00023136"/>
    </source>
</evidence>
<dbReference type="Proteomes" id="UP001165092">
    <property type="component" value="Unassembled WGS sequence"/>
</dbReference>
<dbReference type="RefSeq" id="WP_285760368.1">
    <property type="nucleotide sequence ID" value="NZ_BSQG01000005.1"/>
</dbReference>
<keyword evidence="3 6" id="KW-0812">Transmembrane</keyword>
<accession>A0A9W6UJJ5</accession>
<keyword evidence="2" id="KW-1003">Cell membrane</keyword>
<dbReference type="AlphaFoldDB" id="A0A9W6UJJ5"/>
<name>A0A9W6UJJ5_9ACTN</name>
<evidence type="ECO:0000256" key="3">
    <source>
        <dbReference type="ARBA" id="ARBA00022692"/>
    </source>
</evidence>
<feature type="transmembrane region" description="Helical" evidence="6">
    <location>
        <begin position="45"/>
        <end position="67"/>
    </location>
</feature>
<dbReference type="InterPro" id="IPR001123">
    <property type="entry name" value="LeuE-type"/>
</dbReference>
<evidence type="ECO:0000256" key="2">
    <source>
        <dbReference type="ARBA" id="ARBA00022475"/>
    </source>
</evidence>
<protein>
    <submittedName>
        <fullName evidence="7">Lysine transporter LysE</fullName>
    </submittedName>
</protein>
<evidence type="ECO:0000313" key="8">
    <source>
        <dbReference type="Proteomes" id="UP001165092"/>
    </source>
</evidence>
<dbReference type="GO" id="GO:0005886">
    <property type="term" value="C:plasma membrane"/>
    <property type="evidence" value="ECO:0007669"/>
    <property type="project" value="UniProtKB-SubCell"/>
</dbReference>
<dbReference type="Pfam" id="PF01810">
    <property type="entry name" value="LysE"/>
    <property type="match status" value="1"/>
</dbReference>
<dbReference type="PIRSF" id="PIRSF006324">
    <property type="entry name" value="LeuE"/>
    <property type="match status" value="1"/>
</dbReference>
<dbReference type="PANTHER" id="PTHR30086">
    <property type="entry name" value="ARGININE EXPORTER PROTEIN ARGO"/>
    <property type="match status" value="1"/>
</dbReference>
<reference evidence="7" key="1">
    <citation type="submission" date="2023-02" db="EMBL/GenBank/DDBJ databases">
        <title>Nocardiopsis ansamitocini NBRC 112285.</title>
        <authorList>
            <person name="Ichikawa N."/>
            <person name="Sato H."/>
            <person name="Tonouchi N."/>
        </authorList>
    </citation>
    <scope>NUCLEOTIDE SEQUENCE</scope>
    <source>
        <strain evidence="7">NBRC 112285</strain>
    </source>
</reference>
<feature type="transmembrane region" description="Helical" evidence="6">
    <location>
        <begin position="74"/>
        <end position="96"/>
    </location>
</feature>
<keyword evidence="5 6" id="KW-0472">Membrane</keyword>
<gene>
    <name evidence="7" type="ORF">Nans01_32550</name>
</gene>
<evidence type="ECO:0000313" key="7">
    <source>
        <dbReference type="EMBL" id="GLU48904.1"/>
    </source>
</evidence>